<feature type="domain" description="CASTOR/POLLUX/SYM8 ion channel conserved" evidence="9">
    <location>
        <begin position="504"/>
        <end position="567"/>
    </location>
</feature>
<comment type="caution">
    <text evidence="10">The sequence shown here is derived from an EMBL/GenBank/DDBJ whole genome shotgun (WGS) entry which is preliminary data.</text>
</comment>
<organism evidence="10 11">
    <name type="scientific">Pleodorina starrii</name>
    <dbReference type="NCBI Taxonomy" id="330485"/>
    <lineage>
        <taxon>Eukaryota</taxon>
        <taxon>Viridiplantae</taxon>
        <taxon>Chlorophyta</taxon>
        <taxon>core chlorophytes</taxon>
        <taxon>Chlorophyceae</taxon>
        <taxon>CS clade</taxon>
        <taxon>Chlamydomonadales</taxon>
        <taxon>Volvocaceae</taxon>
        <taxon>Pleodorina</taxon>
    </lineage>
</organism>
<dbReference type="Proteomes" id="UP001165080">
    <property type="component" value="Unassembled WGS sequence"/>
</dbReference>
<gene>
    <name evidence="10" type="primary">PLEST001683</name>
    <name evidence="10" type="ORF">PLESTB_000835200</name>
</gene>
<accession>A0A9W6F389</accession>
<evidence type="ECO:0000256" key="2">
    <source>
        <dbReference type="ARBA" id="ARBA00022448"/>
    </source>
</evidence>
<evidence type="ECO:0000256" key="1">
    <source>
        <dbReference type="ARBA" id="ARBA00004127"/>
    </source>
</evidence>
<keyword evidence="5" id="KW-0406">Ion transport</keyword>
<feature type="compositionally biased region" description="Gly residues" evidence="7">
    <location>
        <begin position="668"/>
        <end position="680"/>
    </location>
</feature>
<feature type="region of interest" description="Disordered" evidence="7">
    <location>
        <begin position="383"/>
        <end position="408"/>
    </location>
</feature>
<name>A0A9W6F389_9CHLO</name>
<dbReference type="Gene3D" id="3.40.50.720">
    <property type="entry name" value="NAD(P)-binding Rossmann-like Domain"/>
    <property type="match status" value="1"/>
</dbReference>
<dbReference type="InterPro" id="IPR010420">
    <property type="entry name" value="CASTOR/POLLUX/SYM8_dom"/>
</dbReference>
<evidence type="ECO:0000256" key="8">
    <source>
        <dbReference type="SAM" id="Phobius"/>
    </source>
</evidence>
<evidence type="ECO:0000256" key="3">
    <source>
        <dbReference type="ARBA" id="ARBA00022692"/>
    </source>
</evidence>
<dbReference type="Pfam" id="PF06241">
    <property type="entry name" value="Castor_Poll_mid"/>
    <property type="match status" value="1"/>
</dbReference>
<evidence type="ECO:0000256" key="5">
    <source>
        <dbReference type="ARBA" id="ARBA00023065"/>
    </source>
</evidence>
<feature type="region of interest" description="Disordered" evidence="7">
    <location>
        <begin position="626"/>
        <end position="685"/>
    </location>
</feature>
<dbReference type="EMBL" id="BRXU01000009">
    <property type="protein sequence ID" value="GLC54210.1"/>
    <property type="molecule type" value="Genomic_DNA"/>
</dbReference>
<keyword evidence="6 8" id="KW-0472">Membrane</keyword>
<dbReference type="GO" id="GO:0006811">
    <property type="term" value="P:monoatomic ion transport"/>
    <property type="evidence" value="ECO:0007669"/>
    <property type="project" value="UniProtKB-KW"/>
</dbReference>
<evidence type="ECO:0000256" key="4">
    <source>
        <dbReference type="ARBA" id="ARBA00022989"/>
    </source>
</evidence>
<evidence type="ECO:0000259" key="9">
    <source>
        <dbReference type="Pfam" id="PF06241"/>
    </source>
</evidence>
<keyword evidence="2" id="KW-0813">Transport</keyword>
<keyword evidence="11" id="KW-1185">Reference proteome</keyword>
<feature type="compositionally biased region" description="Gly residues" evidence="7">
    <location>
        <begin position="387"/>
        <end position="403"/>
    </location>
</feature>
<keyword evidence="4 8" id="KW-1133">Transmembrane helix</keyword>
<evidence type="ECO:0000256" key="6">
    <source>
        <dbReference type="ARBA" id="ARBA00023136"/>
    </source>
</evidence>
<feature type="transmembrane region" description="Helical" evidence="8">
    <location>
        <begin position="251"/>
        <end position="271"/>
    </location>
</feature>
<keyword evidence="3 8" id="KW-0812">Transmembrane</keyword>
<feature type="transmembrane region" description="Helical" evidence="8">
    <location>
        <begin position="194"/>
        <end position="214"/>
    </location>
</feature>
<dbReference type="GO" id="GO:0012505">
    <property type="term" value="C:endomembrane system"/>
    <property type="evidence" value="ECO:0007669"/>
    <property type="project" value="UniProtKB-SubCell"/>
</dbReference>
<dbReference type="AlphaFoldDB" id="A0A9W6F389"/>
<evidence type="ECO:0000313" key="11">
    <source>
        <dbReference type="Proteomes" id="UP001165080"/>
    </source>
</evidence>
<feature type="region of interest" description="Disordered" evidence="7">
    <location>
        <begin position="809"/>
        <end position="846"/>
    </location>
</feature>
<comment type="subcellular location">
    <subcellularLocation>
        <location evidence="1">Endomembrane system</location>
        <topology evidence="1">Multi-pass membrane protein</topology>
    </subcellularLocation>
</comment>
<reference evidence="10 11" key="1">
    <citation type="journal article" date="2023" name="Commun. Biol.">
        <title>Reorganization of the ancestral sex-determining regions during the evolution of trioecy in Pleodorina starrii.</title>
        <authorList>
            <person name="Takahashi K."/>
            <person name="Suzuki S."/>
            <person name="Kawai-Toyooka H."/>
            <person name="Yamamoto K."/>
            <person name="Hamaji T."/>
            <person name="Ootsuki R."/>
            <person name="Yamaguchi H."/>
            <person name="Kawachi M."/>
            <person name="Higashiyama T."/>
            <person name="Nozaki H."/>
        </authorList>
    </citation>
    <scope>NUCLEOTIDE SEQUENCE [LARGE SCALE GENOMIC DNA]</scope>
    <source>
        <strain evidence="10 11">NIES-4479</strain>
    </source>
</reference>
<dbReference type="PANTHER" id="PTHR31563:SF10">
    <property type="entry name" value="ION CHANNEL POLLUX-RELATED"/>
    <property type="match status" value="1"/>
</dbReference>
<feature type="compositionally biased region" description="Low complexity" evidence="7">
    <location>
        <begin position="632"/>
        <end position="646"/>
    </location>
</feature>
<feature type="compositionally biased region" description="Low complexity" evidence="7">
    <location>
        <begin position="809"/>
        <end position="833"/>
    </location>
</feature>
<evidence type="ECO:0000313" key="10">
    <source>
        <dbReference type="EMBL" id="GLC54210.1"/>
    </source>
</evidence>
<evidence type="ECO:0000256" key="7">
    <source>
        <dbReference type="SAM" id="MobiDB-lite"/>
    </source>
</evidence>
<proteinExistence type="predicted"/>
<protein>
    <recommendedName>
        <fullName evidence="9">CASTOR/POLLUX/SYM8 ion channel conserved domain-containing protein</fullName>
    </recommendedName>
</protein>
<dbReference type="PANTHER" id="PTHR31563">
    <property type="entry name" value="ION CHANNEL POLLUX-RELATED"/>
    <property type="match status" value="1"/>
</dbReference>
<dbReference type="InterPro" id="IPR044849">
    <property type="entry name" value="CASTOR/POLLUX/SYM8-like"/>
</dbReference>
<sequence>MQNGKPTVASPKAPASFLCFFMHGPLLQRCDRTGTLHATAQPLGGPRWGHARVPPCMLHPRCKPKPRGLPTQHAITSPQPHDITKIPWRHHIGQLGVAATSVAAVLATALAIRAAGGTASIWPTPFQPAAAAVAPEAPAFFQPLRPTARRHVALASVSASHSLSALPLVMASLYDFVSYANYKIMQAMTFPTLGKLLTVVAVSFLIWLVGSWALSSWTNLRPKEAMLRCYLMLNNVPGADITGEKDVRTALLLNLMYTVGLLTFAALIGLLGDDIKGAVEAARLGNFRVPERNHTVVLGHNRQLVEVLRQVALVRADRGAAAFPGQLVVLSDRDRASLEEFLLDALGPAAAAGVVTRQGSPLKVADLQRVSAGHARTVILLAPEANGGSGGGGEEQRGGGGAGDAAAEDADADGAAACLGLSMEARQSVTLAALHHLRQQALQGPGGGRLGSEPQTVVVQHDADLDLLDPDVFARGGIDGGGGAAGGPAPSRHLVTPVSHLNSLSRIQAQCAAQPGLSVVMSSIMQQQPGMPEFYVHRVPEVVGLKYGDARRLFPRAVLCGVYDPAAATAFATNSAEARLDALAKAVVLNPADSMPLLERYSLVLLADRTADLNISHARLHELAASNRSQDASGAAAPAQLEQAQQGRDRSHVHRSFPSSLFRRQNAAGGGGGGGGGGRGVAAPGTRAERGAAPLRVVLLVFNGQQPEELLEGLADYCPPGSEAVVVARKDTAASRGPPNSLQQQRRLRVLTVASDPRIRGSLREAGVHEADAVILTGLEGVSTDQADAQALATLIQLQALMPQLPPATATATGATKTTSSDTASDTPSQSTAGSDTGSDPMLAARPPLNMVCGVTDPRVRDIMNSLVQVQPGGSSRGGGGGLGVARRQLTIETINSDELLAGVLTQVAAEPRLSGLFHELSTAEGMEVHLRTPAALELPYNQPLTWDQVQEAGREREVTVIGLLHAAGEDATQPRLLLGVPLRPAGAAMEFRPGDKVVVLSSD</sequence>